<dbReference type="EMBL" id="LEUS01000003">
    <property type="protein sequence ID" value="KLY42419.1"/>
    <property type="molecule type" value="Genomic_DNA"/>
</dbReference>
<dbReference type="AlphaFoldDB" id="A0A1P7U082"/>
<keyword evidence="4" id="KW-1185">Reference proteome</keyword>
<reference evidence="2 4" key="2">
    <citation type="submission" date="2015-06" db="EMBL/GenBank/DDBJ databases">
        <title>The Genome Sequence of None.</title>
        <authorList>
            <consortium name="The Broad Institute Genomics Platform"/>
            <consortium name="The Broad Institute Genome Sequencing Center for Infectious Disease"/>
            <person name="Earl A.M."/>
            <person name="Onderdonk A.B."/>
            <person name="Kirby J."/>
            <person name="Ferraro M.J."/>
            <person name="Huang S."/>
            <person name="Spencer M."/>
            <person name="Fodor A."/>
            <person name="Hooper D."/>
            <person name="Dekker J."/>
            <person name="O'Brien T."/>
            <person name="Quan V."/>
            <person name="Gombosev A."/>
            <person name="Delaney M."/>
            <person name="DuBois A."/>
            <person name="Ernst C."/>
            <person name="Kim D.S."/>
            <person name="Rossman W."/>
            <person name="Gohs F."/>
            <person name="Petruso H."/>
            <person name="Nozar T."/>
            <person name="Mougeot F."/>
            <person name="Manson-McGuire A."/>
            <person name="Young S."/>
            <person name="Abouelleil A."/>
            <person name="Cao P."/>
            <person name="Chapman S.B."/>
            <person name="Griggs A."/>
            <person name="Priest M."/>
            <person name="Shea T."/>
            <person name="Wortman I."/>
            <person name="Wortman J.R."/>
            <person name="Nusbaum C."/>
            <person name="Birren B."/>
        </authorList>
    </citation>
    <scope>NUCLEOTIDE SEQUENCE [LARGE SCALE GENOMIC DNA]</scope>
    <source>
        <strain evidence="2 4">MGH87</strain>
    </source>
</reference>
<dbReference type="EMBL" id="JCNZ01000015">
    <property type="protein sequence ID" value="EWF84223.1"/>
    <property type="molecule type" value="Genomic_DNA"/>
</dbReference>
<sequence>MKKSCHFYNLLFYNKQEGACCTILITDNVKCTDMGRRFGAS</sequence>
<reference evidence="1 3" key="1">
    <citation type="submission" date="2014-01" db="EMBL/GenBank/DDBJ databases">
        <title>The Genome Sequence of Klebsiella oxytoca MGH 27.</title>
        <authorList>
            <consortium name="The Broad Institute Genomics Platform"/>
            <consortium name="The Broad Institute Genome Sequencing Center for Infectious Disease"/>
            <person name="Murphy C."/>
            <person name="Cosimi L."/>
            <person name="Cerqueira G."/>
            <person name="Feldgarden M."/>
            <person name="Earl A."/>
            <person name="Hung D."/>
            <person name="Onderdonk A.B."/>
            <person name="Ferraro M.J."/>
            <person name="Hooper D."/>
            <person name="Dekker J."/>
            <person name="O'Brien T."/>
            <person name="Huang S."/>
            <person name="Quan V."/>
            <person name="Ernst C."/>
            <person name="Delaney M."/>
            <person name="DuBois A."/>
            <person name="Kim D.S."/>
            <person name="Young S.K."/>
            <person name="Zeng Q."/>
            <person name="Gargeya S."/>
            <person name="Fitzgerald M."/>
            <person name="Abouelleil A."/>
            <person name="Alvarado L."/>
            <person name="Berlin A.M."/>
            <person name="Chapman S.B."/>
            <person name="Gainer-Dewar J."/>
            <person name="Goldberg J."/>
            <person name="Gnerre S."/>
            <person name="Griggs A."/>
            <person name="Gujja S."/>
            <person name="Hansen M."/>
            <person name="Howarth C."/>
            <person name="Imamovic A."/>
            <person name="Ireland A."/>
            <person name="Larimer J."/>
            <person name="McCowan C."/>
            <person name="Murphy C."/>
            <person name="Pearson M."/>
            <person name="Poon T.W."/>
            <person name="Priest M."/>
            <person name="Roberts A."/>
            <person name="Saif S."/>
            <person name="Shea T."/>
            <person name="Sykes S."/>
            <person name="Wortman J."/>
            <person name="Nusbaum C."/>
            <person name="Birren B."/>
        </authorList>
    </citation>
    <scope>NUCLEOTIDE SEQUENCE [LARGE SCALE GENOMIC DNA]</scope>
    <source>
        <strain evidence="1 3">MGH 27</strain>
    </source>
</reference>
<dbReference type="Proteomes" id="UP000020202">
    <property type="component" value="Unassembled WGS sequence"/>
</dbReference>
<protein>
    <recommendedName>
        <fullName evidence="5">Reductase</fullName>
    </recommendedName>
</protein>
<evidence type="ECO:0000313" key="4">
    <source>
        <dbReference type="Proteomes" id="UP000036305"/>
    </source>
</evidence>
<comment type="caution">
    <text evidence="1">The sequence shown here is derived from an EMBL/GenBank/DDBJ whole genome shotgun (WGS) entry which is preliminary data.</text>
</comment>
<evidence type="ECO:0000313" key="3">
    <source>
        <dbReference type="Proteomes" id="UP000020202"/>
    </source>
</evidence>
<evidence type="ECO:0000313" key="2">
    <source>
        <dbReference type="EMBL" id="KLY42419.1"/>
    </source>
</evidence>
<name>A0A1P7U082_9ENTR</name>
<organism evidence="1 3">
    <name type="scientific">Klebsiella michiganensis</name>
    <dbReference type="NCBI Taxonomy" id="1134687"/>
    <lineage>
        <taxon>Bacteria</taxon>
        <taxon>Pseudomonadati</taxon>
        <taxon>Pseudomonadota</taxon>
        <taxon>Gammaproteobacteria</taxon>
        <taxon>Enterobacterales</taxon>
        <taxon>Enterobacteriaceae</taxon>
        <taxon>Klebsiella/Raoultella group</taxon>
        <taxon>Klebsiella</taxon>
    </lineage>
</organism>
<evidence type="ECO:0000313" key="1">
    <source>
        <dbReference type="EMBL" id="EWF84223.1"/>
    </source>
</evidence>
<accession>A0A1P7U082</accession>
<dbReference type="Proteomes" id="UP000036305">
    <property type="component" value="Unassembled WGS sequence"/>
</dbReference>
<gene>
    <name evidence="1" type="ORF">L373_04255</name>
    <name evidence="2" type="ORF">SK91_00790</name>
</gene>
<evidence type="ECO:0008006" key="5">
    <source>
        <dbReference type="Google" id="ProtNLM"/>
    </source>
</evidence>
<proteinExistence type="predicted"/>
<accession>A0A163ZZP0</accession>